<dbReference type="InterPro" id="IPR001810">
    <property type="entry name" value="F-box_dom"/>
</dbReference>
<dbReference type="RefSeq" id="XP_016218747.1">
    <property type="nucleotide sequence ID" value="XM_016353594.1"/>
</dbReference>
<dbReference type="Gene3D" id="1.20.1280.50">
    <property type="match status" value="1"/>
</dbReference>
<protein>
    <recommendedName>
        <fullName evidence="1">F-box domain-containing protein</fullName>
    </recommendedName>
</protein>
<reference evidence="2 3" key="1">
    <citation type="submission" date="2015-01" db="EMBL/GenBank/DDBJ databases">
        <title>The Genome Sequence of Ochroconis gallopava CBS43764.</title>
        <authorList>
            <consortium name="The Broad Institute Genomics Platform"/>
            <person name="Cuomo C."/>
            <person name="de Hoog S."/>
            <person name="Gorbushina A."/>
            <person name="Stielow B."/>
            <person name="Teixiera M."/>
            <person name="Abouelleil A."/>
            <person name="Chapman S.B."/>
            <person name="Priest M."/>
            <person name="Young S.K."/>
            <person name="Wortman J."/>
            <person name="Nusbaum C."/>
            <person name="Birren B."/>
        </authorList>
    </citation>
    <scope>NUCLEOTIDE SEQUENCE [LARGE SCALE GENOMIC DNA]</scope>
    <source>
        <strain evidence="2 3">CBS 43764</strain>
    </source>
</reference>
<gene>
    <name evidence="2" type="ORF">PV09_00803</name>
</gene>
<name>A0A0D2AQD5_9PEZI</name>
<dbReference type="STRING" id="253628.A0A0D2AQD5"/>
<dbReference type="InParanoid" id="A0A0D2AQD5"/>
<organism evidence="2 3">
    <name type="scientific">Verruconis gallopava</name>
    <dbReference type="NCBI Taxonomy" id="253628"/>
    <lineage>
        <taxon>Eukaryota</taxon>
        <taxon>Fungi</taxon>
        <taxon>Dikarya</taxon>
        <taxon>Ascomycota</taxon>
        <taxon>Pezizomycotina</taxon>
        <taxon>Dothideomycetes</taxon>
        <taxon>Pleosporomycetidae</taxon>
        <taxon>Venturiales</taxon>
        <taxon>Sympoventuriaceae</taxon>
        <taxon>Verruconis</taxon>
    </lineage>
</organism>
<dbReference type="Proteomes" id="UP000053259">
    <property type="component" value="Unassembled WGS sequence"/>
</dbReference>
<dbReference type="Pfam" id="PF12937">
    <property type="entry name" value="F-box-like"/>
    <property type="match status" value="1"/>
</dbReference>
<evidence type="ECO:0000313" key="2">
    <source>
        <dbReference type="EMBL" id="KIW08878.1"/>
    </source>
</evidence>
<dbReference type="GeneID" id="27308776"/>
<dbReference type="PROSITE" id="PS50181">
    <property type="entry name" value="FBOX"/>
    <property type="match status" value="1"/>
</dbReference>
<evidence type="ECO:0000259" key="1">
    <source>
        <dbReference type="PROSITE" id="PS50181"/>
    </source>
</evidence>
<dbReference type="InterPro" id="IPR036047">
    <property type="entry name" value="F-box-like_dom_sf"/>
</dbReference>
<dbReference type="SUPFAM" id="SSF81383">
    <property type="entry name" value="F-box domain"/>
    <property type="match status" value="1"/>
</dbReference>
<dbReference type="OrthoDB" id="5295250at2759"/>
<evidence type="ECO:0000313" key="3">
    <source>
        <dbReference type="Proteomes" id="UP000053259"/>
    </source>
</evidence>
<sequence length="623" mass="71081">MAAKVVEAFDSLGSKERSEALEQIVLRLSSYEWRALQRMLAQRTFQRDIVGAADLPFEILILIFRHLPLQAVIKYQSVSRAWYRKLNNIETFNATFGQLCRCSPQSAPLTSDLTPVDQLQSARRYIECVIRLQNVRPVNILQIRVPYDEFDSTHSLVWPRVHEEMELSGCNMVWTSQARREIIAFDVCTGRYHTVSLPGRFSCVLHAVTSSFVVVSPRLGLNIYGFDLANLDARPTRLLLPAEPAKTAFHKHMAAFLLRKTRERLTHFDDEVVIWDMRSRRSYSFTLFFSKDILYQYCRNHGQELQLLTNFWVHVDSGILTFVYLRFSKALDYLFISIIQTGLKGDVSHEAHLQIQSHCEVRDVNFECYPESRKDSGRVLLAIQHSLSHSEDCQRSIIFEIDTSSTPPLYPSRVELWLYLKRPSELVSFKYKYEGLQNSPGGEESQSFHTYSISEKPACISTLGPGDSQAVKCSAVPGVPLSSRQQSCICWQRFDTSTRRYVTYRATGRNQHGSAHGFDIIDLDVFAAENAAFDIQSTVHTRRSFEISFVNDGTRQAVDVVTMAMTEGFVVVQLLAERIDLGAVCRVETVFVVLIFDPYHKNANMSRGDAAFMVTEHQLSTDS</sequence>
<dbReference type="CDD" id="cd09917">
    <property type="entry name" value="F-box_SF"/>
    <property type="match status" value="1"/>
</dbReference>
<dbReference type="EMBL" id="KN847530">
    <property type="protein sequence ID" value="KIW08878.1"/>
    <property type="molecule type" value="Genomic_DNA"/>
</dbReference>
<accession>A0A0D2AQD5</accession>
<feature type="domain" description="F-box" evidence="1">
    <location>
        <begin position="49"/>
        <end position="99"/>
    </location>
</feature>
<dbReference type="HOGENOM" id="CLU_030128_0_0_1"/>
<proteinExistence type="predicted"/>
<dbReference type="AlphaFoldDB" id="A0A0D2AQD5"/>
<dbReference type="VEuPathDB" id="FungiDB:PV09_00803"/>
<keyword evidence="3" id="KW-1185">Reference proteome</keyword>